<organism evidence="2 3">
    <name type="scientific">Parascaris equorum</name>
    <name type="common">Equine roundworm</name>
    <dbReference type="NCBI Taxonomy" id="6256"/>
    <lineage>
        <taxon>Eukaryota</taxon>
        <taxon>Metazoa</taxon>
        <taxon>Ecdysozoa</taxon>
        <taxon>Nematoda</taxon>
        <taxon>Chromadorea</taxon>
        <taxon>Rhabditida</taxon>
        <taxon>Spirurina</taxon>
        <taxon>Ascaridomorpha</taxon>
        <taxon>Ascaridoidea</taxon>
        <taxon>Ascarididae</taxon>
        <taxon>Parascaris</taxon>
    </lineage>
</organism>
<sequence length="85" mass="9622">MFGATLKFRVRDVDPATGEPEGEDYYDDSFVLEEVEITVADHVHPVQRANFAIVWEKMGEENELEETFALSTVHSLQGSSIFETI</sequence>
<evidence type="ECO:0000313" key="3">
    <source>
        <dbReference type="WBParaSite" id="PEQ_0000236901-mRNA-1"/>
    </source>
</evidence>
<dbReference type="InterPro" id="IPR017106">
    <property type="entry name" value="Coatomer_gsu"/>
</dbReference>
<dbReference type="SUPFAM" id="SSF55711">
    <property type="entry name" value="Subdomain of clathrin and coatomer appendage domain"/>
    <property type="match status" value="1"/>
</dbReference>
<dbReference type="Gene3D" id="3.30.310.10">
    <property type="entry name" value="TATA-Binding Protein"/>
    <property type="match status" value="1"/>
</dbReference>
<accession>A0A914R6V0</accession>
<dbReference type="PANTHER" id="PTHR10261">
    <property type="entry name" value="COATOMER SUBUNIT GAMMA"/>
    <property type="match status" value="1"/>
</dbReference>
<dbReference type="AlphaFoldDB" id="A0A914R6V0"/>
<dbReference type="Pfam" id="PF08752">
    <property type="entry name" value="COP-gamma_platf"/>
    <property type="match status" value="1"/>
</dbReference>
<keyword evidence="2" id="KW-1185">Reference proteome</keyword>
<dbReference type="GO" id="GO:0005783">
    <property type="term" value="C:endoplasmic reticulum"/>
    <property type="evidence" value="ECO:0007669"/>
    <property type="project" value="TreeGrafter"/>
</dbReference>
<dbReference type="GO" id="GO:0072384">
    <property type="term" value="P:organelle transport along microtubule"/>
    <property type="evidence" value="ECO:0007669"/>
    <property type="project" value="TreeGrafter"/>
</dbReference>
<name>A0A914R6V0_PAREQ</name>
<dbReference type="Proteomes" id="UP000887564">
    <property type="component" value="Unplaced"/>
</dbReference>
<dbReference type="InterPro" id="IPR009028">
    <property type="entry name" value="Coatomer/calthrin_app_sub_C"/>
</dbReference>
<reference evidence="3" key="1">
    <citation type="submission" date="2022-11" db="UniProtKB">
        <authorList>
            <consortium name="WormBaseParasite"/>
        </authorList>
    </citation>
    <scope>IDENTIFICATION</scope>
</reference>
<dbReference type="InterPro" id="IPR013041">
    <property type="entry name" value="Clathrin_app_Ig-like_sf"/>
</dbReference>
<evidence type="ECO:0000259" key="1">
    <source>
        <dbReference type="Pfam" id="PF08752"/>
    </source>
</evidence>
<dbReference type="GO" id="GO:0006886">
    <property type="term" value="P:intracellular protein transport"/>
    <property type="evidence" value="ECO:0007669"/>
    <property type="project" value="InterPro"/>
</dbReference>
<dbReference type="InterPro" id="IPR037067">
    <property type="entry name" value="Coatomer_gsu_app_sf"/>
</dbReference>
<dbReference type="GO" id="GO:0030126">
    <property type="term" value="C:COPI vesicle coat"/>
    <property type="evidence" value="ECO:0007669"/>
    <property type="project" value="InterPro"/>
</dbReference>
<dbReference type="InterPro" id="IPR012295">
    <property type="entry name" value="TBP_dom_sf"/>
</dbReference>
<dbReference type="Gene3D" id="2.60.40.1480">
    <property type="entry name" value="Coatomer, gamma subunit, appendage domain"/>
    <property type="match status" value="1"/>
</dbReference>
<proteinExistence type="predicted"/>
<dbReference type="SUPFAM" id="SSF49348">
    <property type="entry name" value="Clathrin adaptor appendage domain"/>
    <property type="match status" value="1"/>
</dbReference>
<dbReference type="GO" id="GO:0009306">
    <property type="term" value="P:protein secretion"/>
    <property type="evidence" value="ECO:0007669"/>
    <property type="project" value="TreeGrafter"/>
</dbReference>
<dbReference type="WBParaSite" id="PEQ_0000236901-mRNA-1">
    <property type="protein sequence ID" value="PEQ_0000236901-mRNA-1"/>
    <property type="gene ID" value="PEQ_0000236901"/>
</dbReference>
<dbReference type="GO" id="GO:0005198">
    <property type="term" value="F:structural molecule activity"/>
    <property type="evidence" value="ECO:0007669"/>
    <property type="project" value="InterPro"/>
</dbReference>
<dbReference type="InterPro" id="IPR013040">
    <property type="entry name" value="Coatomer_gsu_app_Ig-like_dom"/>
</dbReference>
<dbReference type="PANTHER" id="PTHR10261:SF0">
    <property type="entry name" value="COATOMER SUBUNIT GAMMA-2"/>
    <property type="match status" value="1"/>
</dbReference>
<dbReference type="GO" id="GO:0000139">
    <property type="term" value="C:Golgi membrane"/>
    <property type="evidence" value="ECO:0007669"/>
    <property type="project" value="TreeGrafter"/>
</dbReference>
<dbReference type="GO" id="GO:0006891">
    <property type="term" value="P:intra-Golgi vesicle-mediated transport"/>
    <property type="evidence" value="ECO:0007669"/>
    <property type="project" value="TreeGrafter"/>
</dbReference>
<evidence type="ECO:0000313" key="2">
    <source>
        <dbReference type="Proteomes" id="UP000887564"/>
    </source>
</evidence>
<dbReference type="GO" id="GO:0005793">
    <property type="term" value="C:endoplasmic reticulum-Golgi intermediate compartment"/>
    <property type="evidence" value="ECO:0007669"/>
    <property type="project" value="TreeGrafter"/>
</dbReference>
<protein>
    <submittedName>
        <fullName evidence="3">Coatomer gamma subunit appendage Ig-like subdomain domain-containing protein</fullName>
    </submittedName>
</protein>
<dbReference type="GO" id="GO:0006888">
    <property type="term" value="P:endoplasmic reticulum to Golgi vesicle-mediated transport"/>
    <property type="evidence" value="ECO:0007669"/>
    <property type="project" value="TreeGrafter"/>
</dbReference>
<feature type="domain" description="Coatomer gamma subunit appendage Ig-like subdomain" evidence="1">
    <location>
        <begin position="2"/>
        <end position="38"/>
    </location>
</feature>